<dbReference type="VEuPathDB" id="PiroplasmaDB:BBBOND_0002810"/>
<name>A0A061BSZ9_BABBI</name>
<reference evidence="1" key="2">
    <citation type="submission" date="2014-06" db="EMBL/GenBank/DDBJ databases">
        <authorList>
            <person name="Aslett M."/>
            <person name="De Silva Nishadi"/>
        </authorList>
    </citation>
    <scope>NUCLEOTIDE SEQUENCE</scope>
    <source>
        <strain evidence="1">Bond</strain>
    </source>
</reference>
<proteinExistence type="predicted"/>
<reference evidence="1" key="1">
    <citation type="journal article" date="2014" name="Nucleic Acids Res.">
        <title>The evolutionary dynamics of variant antigen genes in Babesia reveal a history of genomic innovation underlying host-parasite interaction.</title>
        <authorList>
            <person name="Jackson A.P."/>
            <person name="Otto T.D."/>
            <person name="Darby A."/>
            <person name="Ramaprasad A."/>
            <person name="Xia D."/>
            <person name="Echaide I.E."/>
            <person name="Farber M."/>
            <person name="Gahlot S."/>
            <person name="Gamble J."/>
            <person name="Gupta D."/>
            <person name="Gupta Y."/>
            <person name="Jackson L."/>
            <person name="Malandrin L."/>
            <person name="Malas T.B."/>
            <person name="Moussa E."/>
            <person name="Nair M."/>
            <person name="Reid AJ."/>
            <person name="Sanders M."/>
            <person name="Sharma J."/>
            <person name="Tracey A."/>
            <person name="Quail M.A."/>
            <person name="Weir W."/>
            <person name="Wastling J.M."/>
            <person name="Hall N."/>
            <person name="Willadsen P."/>
            <person name="Lingelbach K."/>
            <person name="Shiels B."/>
            <person name="Tait A."/>
            <person name="Berriman M."/>
            <person name="Allred D.R."/>
            <person name="Pain A."/>
        </authorList>
    </citation>
    <scope>NUCLEOTIDE SEQUENCE</scope>
    <source>
        <strain evidence="1">Bond</strain>
    </source>
</reference>
<gene>
    <name evidence="1" type="ORF">BBBOND_0002810</name>
</gene>
<accession>A0A061BSZ9</accession>
<dbReference type="AlphaFoldDB" id="A0A061BSZ9"/>
<dbReference type="RefSeq" id="XP_012770570.1">
    <property type="nucleotide sequence ID" value="XM_012915116.1"/>
</dbReference>
<dbReference type="KEGG" id="bbig:BBBOND_0002810"/>
<sequence length="135" mass="15217">MLAQHGGALKSKVNEISSDILSKIRGIKNSQQEGGVIETEKHKAECLMDGLRYEVENKIILCYEVVKNAGDALSDHIEDLRKSVESAYNKSLKHLSAVKSFLIQKVQRSYSQVTSEVRKLFADQRMVELQVHVKC</sequence>
<dbReference type="GeneID" id="24561846"/>
<evidence type="ECO:0000313" key="1">
    <source>
        <dbReference type="EMBL" id="CDR71623.1"/>
    </source>
</evidence>
<organism evidence="1">
    <name type="scientific">Babesia bigemina</name>
    <dbReference type="NCBI Taxonomy" id="5866"/>
    <lineage>
        <taxon>Eukaryota</taxon>
        <taxon>Sar</taxon>
        <taxon>Alveolata</taxon>
        <taxon>Apicomplexa</taxon>
        <taxon>Aconoidasida</taxon>
        <taxon>Piroplasmida</taxon>
        <taxon>Babesiidae</taxon>
        <taxon>Babesia</taxon>
    </lineage>
</organism>
<protein>
    <submittedName>
        <fullName evidence="1">Uncharacterized protein</fullName>
    </submittedName>
</protein>
<dbReference type="EMBL" id="LK055072">
    <property type="protein sequence ID" value="CDR71623.1"/>
    <property type="molecule type" value="Genomic_DNA"/>
</dbReference>